<dbReference type="InterPro" id="IPR019734">
    <property type="entry name" value="TPR_rpt"/>
</dbReference>
<organism evidence="7">
    <name type="scientific">Spathaspora passalidarum (strain NRRL Y-27907 / 11-Y1)</name>
    <dbReference type="NCBI Taxonomy" id="619300"/>
    <lineage>
        <taxon>Eukaryota</taxon>
        <taxon>Fungi</taxon>
        <taxon>Dikarya</taxon>
        <taxon>Ascomycota</taxon>
        <taxon>Saccharomycotina</taxon>
        <taxon>Pichiomycetes</taxon>
        <taxon>Debaryomycetaceae</taxon>
        <taxon>Spathaspora</taxon>
    </lineage>
</organism>
<dbReference type="HOGENOM" id="CLU_003008_0_1_1"/>
<keyword evidence="2 3" id="KW-0802">TPR repeat</keyword>
<feature type="compositionally biased region" description="Acidic residues" evidence="5">
    <location>
        <begin position="1100"/>
        <end position="1117"/>
    </location>
</feature>
<dbReference type="EMBL" id="GL996506">
    <property type="protein sequence ID" value="EGW30156.1"/>
    <property type="molecule type" value="Genomic_DNA"/>
</dbReference>
<dbReference type="InterPro" id="IPR011990">
    <property type="entry name" value="TPR-like_helical_dom_sf"/>
</dbReference>
<dbReference type="GO" id="GO:0006353">
    <property type="term" value="P:DNA-templated transcription termination"/>
    <property type="evidence" value="ECO:0007669"/>
    <property type="project" value="EnsemblFungi"/>
</dbReference>
<keyword evidence="1" id="KW-0677">Repeat</keyword>
<dbReference type="GO" id="GO:0003712">
    <property type="term" value="F:transcription coregulator activity"/>
    <property type="evidence" value="ECO:0007669"/>
    <property type="project" value="EnsemblFungi"/>
</dbReference>
<dbReference type="GO" id="GO:1990269">
    <property type="term" value="F:RNA polymerase II C-terminal domain phosphoserine binding"/>
    <property type="evidence" value="ECO:0007669"/>
    <property type="project" value="EnsemblFungi"/>
</dbReference>
<dbReference type="GO" id="GO:0061629">
    <property type="term" value="F:RNA polymerase II-specific DNA-binding transcription factor binding"/>
    <property type="evidence" value="ECO:0007669"/>
    <property type="project" value="EnsemblFungi"/>
</dbReference>
<dbReference type="OrthoDB" id="343875at2759"/>
<dbReference type="GO" id="GO:0001015">
    <property type="term" value="P:snoRNA transcription by RNA polymerase II"/>
    <property type="evidence" value="ECO:0007669"/>
    <property type="project" value="EnsemblFungi"/>
</dbReference>
<feature type="compositionally biased region" description="Basic residues" evidence="5">
    <location>
        <begin position="1028"/>
        <end position="1052"/>
    </location>
</feature>
<dbReference type="GO" id="GO:0006368">
    <property type="term" value="P:transcription elongation by RNA polymerase II"/>
    <property type="evidence" value="ECO:0007669"/>
    <property type="project" value="EnsemblFungi"/>
</dbReference>
<feature type="repeat" description="TPR" evidence="3">
    <location>
        <begin position="374"/>
        <end position="407"/>
    </location>
</feature>
<protein>
    <submittedName>
        <fullName evidence="6">Uncharacterized protein</fullName>
    </submittedName>
</protein>
<dbReference type="GO" id="GO:0045142">
    <property type="term" value="F:triplex DNA binding"/>
    <property type="evidence" value="ECO:0007669"/>
    <property type="project" value="EnsemblFungi"/>
</dbReference>
<proteinExistence type="predicted"/>
<dbReference type="KEGG" id="spaa:SPAPADRAFT_73543"/>
<dbReference type="PROSITE" id="PS50005">
    <property type="entry name" value="TPR"/>
    <property type="match status" value="2"/>
</dbReference>
<dbReference type="PANTHER" id="PTHR14027">
    <property type="entry name" value="RNA POLYMERASE-ASSOCIATED PROTEIN CTR9"/>
    <property type="match status" value="1"/>
</dbReference>
<keyword evidence="7" id="KW-1185">Reference proteome</keyword>
<dbReference type="Pfam" id="PF13432">
    <property type="entry name" value="TPR_16"/>
    <property type="match status" value="1"/>
</dbReference>
<feature type="compositionally biased region" description="Acidic residues" evidence="5">
    <location>
        <begin position="1010"/>
        <end position="1020"/>
    </location>
</feature>
<dbReference type="GO" id="GO:0006362">
    <property type="term" value="P:transcription elongation by RNA polymerase I"/>
    <property type="evidence" value="ECO:0007669"/>
    <property type="project" value="EnsemblFungi"/>
</dbReference>
<dbReference type="Pfam" id="PF13181">
    <property type="entry name" value="TPR_8"/>
    <property type="match status" value="1"/>
</dbReference>
<dbReference type="Gene3D" id="1.25.40.10">
    <property type="entry name" value="Tetratricopeptide repeat domain"/>
    <property type="match status" value="4"/>
</dbReference>
<feature type="repeat" description="TPR" evidence="3">
    <location>
        <begin position="779"/>
        <end position="812"/>
    </location>
</feature>
<evidence type="ECO:0000256" key="2">
    <source>
        <dbReference type="ARBA" id="ARBA00022803"/>
    </source>
</evidence>
<accession>G3AVD8</accession>
<dbReference type="GO" id="GO:1901525">
    <property type="term" value="P:negative regulation of mitophagy"/>
    <property type="evidence" value="ECO:0007669"/>
    <property type="project" value="EnsemblFungi"/>
</dbReference>
<dbReference type="RefSeq" id="XP_007377922.1">
    <property type="nucleotide sequence ID" value="XM_007377860.1"/>
</dbReference>
<dbReference type="SUPFAM" id="SSF81901">
    <property type="entry name" value="HCP-like"/>
    <property type="match status" value="1"/>
</dbReference>
<reference evidence="6 7" key="1">
    <citation type="journal article" date="2011" name="Proc. Natl. Acad. Sci. U.S.A.">
        <title>Comparative genomics of xylose-fermenting fungi for enhanced biofuel production.</title>
        <authorList>
            <person name="Wohlbach D.J."/>
            <person name="Kuo A."/>
            <person name="Sato T.K."/>
            <person name="Potts K.M."/>
            <person name="Salamov A.A."/>
            <person name="LaButti K.M."/>
            <person name="Sun H."/>
            <person name="Clum A."/>
            <person name="Pangilinan J.L."/>
            <person name="Lindquist E.A."/>
            <person name="Lucas S."/>
            <person name="Lapidus A."/>
            <person name="Jin M."/>
            <person name="Gunawan C."/>
            <person name="Balan V."/>
            <person name="Dale B.E."/>
            <person name="Jeffries T.W."/>
            <person name="Zinkel R."/>
            <person name="Barry K.W."/>
            <person name="Grigoriev I.V."/>
            <person name="Gasch A.P."/>
        </authorList>
    </citation>
    <scope>NUCLEOTIDE SEQUENCE [LARGE SCALE GENOMIC DNA]</scope>
    <source>
        <strain evidence="7">NRRL Y-27907 / 11-Y1</strain>
    </source>
</reference>
<evidence type="ECO:0000256" key="1">
    <source>
        <dbReference type="ARBA" id="ARBA00022737"/>
    </source>
</evidence>
<dbReference type="STRING" id="619300.G3AVD8"/>
<dbReference type="GO" id="GO:0031126">
    <property type="term" value="P:sno(s)RNA 3'-end processing"/>
    <property type="evidence" value="ECO:0007669"/>
    <property type="project" value="EnsemblFungi"/>
</dbReference>
<dbReference type="GO" id="GO:0031124">
    <property type="term" value="P:mRNA 3'-end processing"/>
    <property type="evidence" value="ECO:0007669"/>
    <property type="project" value="EnsemblFungi"/>
</dbReference>
<gene>
    <name evidence="6" type="ORF">SPAPADRAFT_73543</name>
</gene>
<feature type="compositionally biased region" description="Low complexity" evidence="5">
    <location>
        <begin position="1064"/>
        <end position="1082"/>
    </location>
</feature>
<evidence type="ECO:0000313" key="7">
    <source>
        <dbReference type="Proteomes" id="UP000000709"/>
    </source>
</evidence>
<dbReference type="GO" id="GO:0000791">
    <property type="term" value="C:euchromatin"/>
    <property type="evidence" value="ECO:0007669"/>
    <property type="project" value="EnsemblFungi"/>
</dbReference>
<dbReference type="GO" id="GO:0090262">
    <property type="term" value="P:regulation of transcription-coupled nucleotide-excision repair"/>
    <property type="evidence" value="ECO:0007669"/>
    <property type="project" value="EnsemblFungi"/>
</dbReference>
<keyword evidence="4" id="KW-0175">Coiled coil</keyword>
<dbReference type="GeneID" id="18875489"/>
<dbReference type="GO" id="GO:2001209">
    <property type="term" value="P:positive regulation of transcription elongation by RNA polymerase I"/>
    <property type="evidence" value="ECO:0007669"/>
    <property type="project" value="EnsemblFungi"/>
</dbReference>
<dbReference type="Proteomes" id="UP000000709">
    <property type="component" value="Unassembled WGS sequence"/>
</dbReference>
<feature type="compositionally biased region" description="Acidic residues" evidence="5">
    <location>
        <begin position="1124"/>
        <end position="1137"/>
    </location>
</feature>
<dbReference type="SMART" id="SM00028">
    <property type="entry name" value="TPR"/>
    <property type="match status" value="8"/>
</dbReference>
<dbReference type="GO" id="GO:0060260">
    <property type="term" value="P:regulation of transcription initiation by RNA polymerase II"/>
    <property type="evidence" value="ECO:0007669"/>
    <property type="project" value="EnsemblFungi"/>
</dbReference>
<dbReference type="InParanoid" id="G3AVD8"/>
<dbReference type="AlphaFoldDB" id="G3AVD8"/>
<feature type="coiled-coil region" evidence="4">
    <location>
        <begin position="933"/>
        <end position="1003"/>
    </location>
</feature>
<evidence type="ECO:0000313" key="6">
    <source>
        <dbReference type="EMBL" id="EGW30156.1"/>
    </source>
</evidence>
<dbReference type="GO" id="GO:0000082">
    <property type="term" value="P:G1/S transition of mitotic cell cycle"/>
    <property type="evidence" value="ECO:0007669"/>
    <property type="project" value="EnsemblFungi"/>
</dbReference>
<dbReference type="SUPFAM" id="SSF48452">
    <property type="entry name" value="TPR-like"/>
    <property type="match status" value="4"/>
</dbReference>
<sequence length="1137" mass="128184">MAHPSTAPAVATTASSAVDSPAATATAAGAATSTVTTTDAVKLHNLDVPLSNGEIVQINLVNDLPEDHNDLIGFLEGEHCGKQYWITVASAYAKTNKLTEAMGIIDAALKLDYFGEEDKKSFQSFLVWLYFKFVSLGIEKDQYLNQASVEINKLAQRIKTDASTSTSNSTSNILSQAVLLLFNGQDDDALDIFDKILRIDQNNCFATLGKAQVILNKTKNYSLALKLYQQVLILNPLMKPDPRLGVGLCFWFLKDDKMALAAWERCLELDPENIKAKIFINLAKFHLAFNNSLSDEEFLENYKTCLVEVSKINAKAPQDATVLLPLASYYFSKGDYETVEKIIKKIVYNITGDDNLTKFSNFTKISKYNSNILSQCCTWLGRIQFTNSDFLQASKYFQEAIKLNDTNIVAKLGLGQAQYNRGSIEEAIMTFESILRSNMKCLEVNYSLGILYSKQSSRRKQEMAIQILERYVRLSNNRGLSSSKEDSSEFLLNKEPICLNAYLTLSKLYESSDVNQSLNYLNKAIESRKHISKPVPLEVYNNIGVFNFMKQNYDEASNNFQVALDQLDGAEFKSPDGDLLIDLPQDLKVSLTFNLARSKEISNKDDALKIYETLLQECPHYFSAKLRILFLNCILEEGGYTKQEIKTELEALMSSNSSNLEIRSFYGWFIKNFGKKLGLPADADTKHQKDTLVDYDSHDCYALISLANIYCIMARDAKGDNEKRKKYYIRAIELFTKVISVDPKNVYAAQGLAIANIENKESNKGLDILRKIRDSLNDISVYLNLGHVLTELKQYGKAIENYELALGRFTDGKDSKILSFLGRAWYLRAQSENNLSFYRRSLEYSKLAFECIKGTGSKSSIRFNIAYVHFQIAEFVTKQPVFQRKLEDIEAAITGLKEGIELLNELASDDEKHPPYPKEELRARANLGTTTLLNRLNVVFEETKASIAEVEQKLEVAKKLRQEEEEAKLEEEKQRVAALKEKEEKLAQERALLQEQAQQWAEEARMNVEVDEENDDDLFNEESAAADKKRKSKPAKGGDKKKQKKTKKRAKKNVVDDSDEEEAASSSGGESDAEENTNNNGTQKGGKKSKKQFKSNEFINDSDDLDDDLFGGDDAEEEAKLSQEEEEEEEANNGDDE</sequence>
<dbReference type="FunCoup" id="G3AVD8">
    <property type="interactions" value="991"/>
</dbReference>
<name>G3AVD8_SPAPN</name>
<evidence type="ECO:0000256" key="3">
    <source>
        <dbReference type="PROSITE-ProRule" id="PRU00339"/>
    </source>
</evidence>
<evidence type="ECO:0000256" key="5">
    <source>
        <dbReference type="SAM" id="MobiDB-lite"/>
    </source>
</evidence>
<dbReference type="eggNOG" id="KOG2002">
    <property type="taxonomic scope" value="Eukaryota"/>
</dbReference>
<dbReference type="GO" id="GO:0016593">
    <property type="term" value="C:Cdc73/Paf1 complex"/>
    <property type="evidence" value="ECO:0007669"/>
    <property type="project" value="EnsemblFungi"/>
</dbReference>
<dbReference type="OMA" id="EHWLTIA"/>
<dbReference type="InterPro" id="IPR031101">
    <property type="entry name" value="Ctr9"/>
</dbReference>
<dbReference type="PANTHER" id="PTHR14027:SF2">
    <property type="entry name" value="RNA POLYMERASE-ASSOCIATED PROTEIN CTR9 HOMOLOG"/>
    <property type="match status" value="1"/>
</dbReference>
<feature type="region of interest" description="Disordered" evidence="5">
    <location>
        <begin position="1010"/>
        <end position="1137"/>
    </location>
</feature>
<evidence type="ECO:0000256" key="4">
    <source>
        <dbReference type="SAM" id="Coils"/>
    </source>
</evidence>